<protein>
    <recommendedName>
        <fullName evidence="7">Phosphatidate cytidylyltransferase</fullName>
        <ecNumber evidence="6">2.7.7.41</ecNumber>
    </recommendedName>
    <alternativeName>
        <fullName evidence="20">CDP-DAG synthase</fullName>
    </alternativeName>
    <alternativeName>
        <fullName evidence="22">CDP-DG synthase</fullName>
    </alternativeName>
    <alternativeName>
        <fullName evidence="18">CDP-diacylglycerol synthase</fullName>
    </alternativeName>
    <alternativeName>
        <fullName evidence="21">CDP-diglyceride pyrophosphorylase</fullName>
    </alternativeName>
    <alternativeName>
        <fullName evidence="23">CDP-diglyceride synthase</fullName>
    </alternativeName>
    <alternativeName>
        <fullName evidence="19">CTP:phosphatidate cytidylyltransferase</fullName>
    </alternativeName>
</protein>
<evidence type="ECO:0000256" key="10">
    <source>
        <dbReference type="ARBA" id="ARBA00022679"/>
    </source>
</evidence>
<keyword evidence="11 24" id="KW-0812">Transmembrane</keyword>
<comment type="pathway">
    <text evidence="3">Phospholipid metabolism; CDP-diacylglycerol biosynthesis; CDP-diacylglycerol from sn-glycerol 3-phosphate: step 3/3.</text>
</comment>
<comment type="similarity">
    <text evidence="5">Belongs to the CDS family.</text>
</comment>
<dbReference type="AlphaFoldDB" id="A0A161LW46"/>
<comment type="subcellular location">
    <subcellularLocation>
        <location evidence="2">Cell membrane</location>
        <topology evidence="2">Multi-pass membrane protein</topology>
    </subcellularLocation>
</comment>
<keyword evidence="12 25" id="KW-0548">Nucleotidyltransferase</keyword>
<dbReference type="EMBL" id="BDDL01000092">
    <property type="protein sequence ID" value="GAT77608.1"/>
    <property type="molecule type" value="Genomic_DNA"/>
</dbReference>
<evidence type="ECO:0000313" key="27">
    <source>
        <dbReference type="Proteomes" id="UP000092677"/>
    </source>
</evidence>
<evidence type="ECO:0000256" key="16">
    <source>
        <dbReference type="ARBA" id="ARBA00023209"/>
    </source>
</evidence>
<dbReference type="GO" id="GO:0005886">
    <property type="term" value="C:plasma membrane"/>
    <property type="evidence" value="ECO:0007669"/>
    <property type="project" value="UniProtKB-SubCell"/>
</dbReference>
<dbReference type="STRING" id="779.GCA_002019755_00809"/>
<evidence type="ECO:0000256" key="18">
    <source>
        <dbReference type="ARBA" id="ARBA00029893"/>
    </source>
</evidence>
<feature type="transmembrane region" description="Helical" evidence="24">
    <location>
        <begin position="82"/>
        <end position="102"/>
    </location>
</feature>
<evidence type="ECO:0000256" key="9">
    <source>
        <dbReference type="ARBA" id="ARBA00022516"/>
    </source>
</evidence>
<comment type="caution">
    <text evidence="25">The sequence shown here is derived from an EMBL/GenBank/DDBJ whole genome shotgun (WGS) entry which is preliminary data.</text>
</comment>
<evidence type="ECO:0000256" key="17">
    <source>
        <dbReference type="ARBA" id="ARBA00023264"/>
    </source>
</evidence>
<evidence type="ECO:0000313" key="26">
    <source>
        <dbReference type="EMBL" id="GAT78769.1"/>
    </source>
</evidence>
<evidence type="ECO:0000256" key="22">
    <source>
        <dbReference type="ARBA" id="ARBA00032743"/>
    </source>
</evidence>
<evidence type="ECO:0000256" key="11">
    <source>
        <dbReference type="ARBA" id="ARBA00022692"/>
    </source>
</evidence>
<feature type="transmembrane region" description="Helical" evidence="24">
    <location>
        <begin position="7"/>
        <end position="25"/>
    </location>
</feature>
<evidence type="ECO:0000256" key="13">
    <source>
        <dbReference type="ARBA" id="ARBA00022989"/>
    </source>
</evidence>
<evidence type="ECO:0000256" key="8">
    <source>
        <dbReference type="ARBA" id="ARBA00022475"/>
    </source>
</evidence>
<evidence type="ECO:0000256" key="20">
    <source>
        <dbReference type="ARBA" id="ARBA00032253"/>
    </source>
</evidence>
<evidence type="ECO:0000256" key="3">
    <source>
        <dbReference type="ARBA" id="ARBA00005119"/>
    </source>
</evidence>
<comment type="pathway">
    <text evidence="4">Lipid metabolism.</text>
</comment>
<keyword evidence="16" id="KW-0594">Phospholipid biosynthesis</keyword>
<feature type="transmembrane region" description="Helical" evidence="24">
    <location>
        <begin position="57"/>
        <end position="76"/>
    </location>
</feature>
<evidence type="ECO:0000256" key="7">
    <source>
        <dbReference type="ARBA" id="ARBA00019373"/>
    </source>
</evidence>
<reference evidence="25" key="1">
    <citation type="journal article" date="2016" name="Genome Announc.">
        <title>Draft Genome Sequences of Three Strains of Ehrlichia ruminantium, a Tick-Borne Pathogen of Ruminants, Isolated from Zimbabwe, The Gambia, and Ghana.</title>
        <authorList>
            <person name="Nakao R."/>
            <person name="Jongejan F."/>
            <person name="Sugimoto C."/>
        </authorList>
    </citation>
    <scope>NUCLEOTIDE SEQUENCE</scope>
    <source>
        <strain evidence="25">Kerr Seringe</strain>
        <strain evidence="26">Pokoase 417</strain>
    </source>
</reference>
<evidence type="ECO:0000256" key="21">
    <source>
        <dbReference type="ARBA" id="ARBA00032396"/>
    </source>
</evidence>
<reference evidence="27 28" key="2">
    <citation type="submission" date="2016-05" db="EMBL/GenBank/DDBJ databases">
        <title>Draft genome sequences of four strains of Ehrlichia ruminantium, a tick-borne pathogen of ruminants, isolated from Zimbabwe, The Gambia and Ghana.</title>
        <authorList>
            <person name="Nakao R."/>
            <person name="Jongejan F."/>
            <person name="Sugimoto C."/>
        </authorList>
    </citation>
    <scope>NUCLEOTIDE SEQUENCE [LARGE SCALE GENOMIC DNA]</scope>
    <source>
        <strain evidence="27">Kerr Seringe</strain>
        <strain evidence="28">Pokoase 417</strain>
    </source>
</reference>
<evidence type="ECO:0000256" key="1">
    <source>
        <dbReference type="ARBA" id="ARBA00001698"/>
    </source>
</evidence>
<dbReference type="PANTHER" id="PTHR46382">
    <property type="entry name" value="PHOSPHATIDATE CYTIDYLYLTRANSFERASE"/>
    <property type="match status" value="1"/>
</dbReference>
<organism evidence="25 27">
    <name type="scientific">Ehrlichia ruminantium</name>
    <name type="common">heartwater rickettsia</name>
    <name type="synonym">Cowdria ruminantium</name>
    <dbReference type="NCBI Taxonomy" id="779"/>
    <lineage>
        <taxon>Bacteria</taxon>
        <taxon>Pseudomonadati</taxon>
        <taxon>Pseudomonadota</taxon>
        <taxon>Alphaproteobacteria</taxon>
        <taxon>Rickettsiales</taxon>
        <taxon>Anaplasmataceae</taxon>
        <taxon>Ehrlichia</taxon>
    </lineage>
</organism>
<proteinExistence type="inferred from homology"/>
<sequence>MISSNLLVRSLSSIVMFIVVFLSLYCGKMTFYTLCFFITVVSSCELFNMIEDKKISYFIAVFMIVIPYASLVYIYGLPNGEIILLWLISVIWGTDIAAYFVGKNIGGKKMIPFISPNKTWSGLLGGIVVGMFVSMVVSIIFGIFFVSHALVAGVVIAIIAQLGDVTESCVKRVCKVKESGTFVPGHGGILDRMDSFIFTAPLVAYYIKSFSKFFLNT</sequence>
<dbReference type="Pfam" id="PF01148">
    <property type="entry name" value="CTP_transf_1"/>
    <property type="match status" value="1"/>
</dbReference>
<evidence type="ECO:0000256" key="14">
    <source>
        <dbReference type="ARBA" id="ARBA00023098"/>
    </source>
</evidence>
<evidence type="ECO:0000256" key="24">
    <source>
        <dbReference type="SAM" id="Phobius"/>
    </source>
</evidence>
<comment type="catalytic activity">
    <reaction evidence="1">
        <text>a 1,2-diacyl-sn-glycero-3-phosphate + CTP + H(+) = a CDP-1,2-diacyl-sn-glycerol + diphosphate</text>
        <dbReference type="Rhea" id="RHEA:16229"/>
        <dbReference type="ChEBI" id="CHEBI:15378"/>
        <dbReference type="ChEBI" id="CHEBI:33019"/>
        <dbReference type="ChEBI" id="CHEBI:37563"/>
        <dbReference type="ChEBI" id="CHEBI:58332"/>
        <dbReference type="ChEBI" id="CHEBI:58608"/>
        <dbReference type="EC" id="2.7.7.41"/>
    </reaction>
</comment>
<keyword evidence="14" id="KW-0443">Lipid metabolism</keyword>
<evidence type="ECO:0000256" key="6">
    <source>
        <dbReference type="ARBA" id="ARBA00012487"/>
    </source>
</evidence>
<keyword evidence="8" id="KW-1003">Cell membrane</keyword>
<evidence type="ECO:0000256" key="4">
    <source>
        <dbReference type="ARBA" id="ARBA00005189"/>
    </source>
</evidence>
<evidence type="ECO:0000313" key="28">
    <source>
        <dbReference type="Proteomes" id="UP000092731"/>
    </source>
</evidence>
<keyword evidence="10 25" id="KW-0808">Transferase</keyword>
<gene>
    <name evidence="25" type="primary">cdsA</name>
    <name evidence="25" type="ORF">EHRUM2_08350</name>
    <name evidence="26" type="ORF">EHRUM3_09990</name>
</gene>
<keyword evidence="17" id="KW-1208">Phospholipid metabolism</keyword>
<name>A0A161LW46_EHRRU</name>
<dbReference type="Proteomes" id="UP000092731">
    <property type="component" value="Unassembled WGS sequence"/>
</dbReference>
<evidence type="ECO:0000313" key="25">
    <source>
        <dbReference type="EMBL" id="GAT77608.1"/>
    </source>
</evidence>
<evidence type="ECO:0000256" key="19">
    <source>
        <dbReference type="ARBA" id="ARBA00031825"/>
    </source>
</evidence>
<accession>A0A161LW46</accession>
<evidence type="ECO:0000256" key="23">
    <source>
        <dbReference type="ARBA" id="ARBA00033406"/>
    </source>
</evidence>
<keyword evidence="13 24" id="KW-1133">Transmembrane helix</keyword>
<dbReference type="GO" id="GO:0004605">
    <property type="term" value="F:phosphatidate cytidylyltransferase activity"/>
    <property type="evidence" value="ECO:0007669"/>
    <property type="project" value="UniProtKB-EC"/>
</dbReference>
<feature type="transmembrane region" description="Helical" evidence="24">
    <location>
        <begin position="31"/>
        <end position="50"/>
    </location>
</feature>
<dbReference type="PANTHER" id="PTHR46382:SF1">
    <property type="entry name" value="PHOSPHATIDATE CYTIDYLYLTRANSFERASE"/>
    <property type="match status" value="1"/>
</dbReference>
<keyword evidence="15 24" id="KW-0472">Membrane</keyword>
<dbReference type="EMBL" id="BDDM01000310">
    <property type="protein sequence ID" value="GAT78769.1"/>
    <property type="molecule type" value="Genomic_DNA"/>
</dbReference>
<evidence type="ECO:0000256" key="12">
    <source>
        <dbReference type="ARBA" id="ARBA00022695"/>
    </source>
</evidence>
<dbReference type="Proteomes" id="UP000092677">
    <property type="component" value="Unassembled WGS sequence"/>
</dbReference>
<keyword evidence="9" id="KW-0444">Lipid biosynthesis</keyword>
<feature type="transmembrane region" description="Helical" evidence="24">
    <location>
        <begin position="123"/>
        <end position="144"/>
    </location>
</feature>
<evidence type="ECO:0000256" key="5">
    <source>
        <dbReference type="ARBA" id="ARBA00010185"/>
    </source>
</evidence>
<evidence type="ECO:0000256" key="2">
    <source>
        <dbReference type="ARBA" id="ARBA00004651"/>
    </source>
</evidence>
<dbReference type="EC" id="2.7.7.41" evidence="6"/>
<dbReference type="GO" id="GO:0016024">
    <property type="term" value="P:CDP-diacylglycerol biosynthetic process"/>
    <property type="evidence" value="ECO:0007669"/>
    <property type="project" value="TreeGrafter"/>
</dbReference>
<evidence type="ECO:0000256" key="15">
    <source>
        <dbReference type="ARBA" id="ARBA00023136"/>
    </source>
</evidence>